<gene>
    <name evidence="2" type="ORF">METZ01_LOCUS178361</name>
</gene>
<name>A0A382CJK6_9ZZZZ</name>
<feature type="domain" description="RCK C-terminal" evidence="1">
    <location>
        <begin position="40"/>
        <end position="124"/>
    </location>
</feature>
<evidence type="ECO:0000313" key="2">
    <source>
        <dbReference type="EMBL" id="SVB25507.1"/>
    </source>
</evidence>
<dbReference type="Pfam" id="PF02080">
    <property type="entry name" value="TrkA_C"/>
    <property type="match status" value="1"/>
</dbReference>
<evidence type="ECO:0000259" key="1">
    <source>
        <dbReference type="PROSITE" id="PS51202"/>
    </source>
</evidence>
<dbReference type="PROSITE" id="PS51202">
    <property type="entry name" value="RCK_C"/>
    <property type="match status" value="1"/>
</dbReference>
<dbReference type="InterPro" id="IPR006037">
    <property type="entry name" value="RCK_C"/>
</dbReference>
<accession>A0A382CJK6</accession>
<organism evidence="2">
    <name type="scientific">marine metagenome</name>
    <dbReference type="NCBI Taxonomy" id="408172"/>
    <lineage>
        <taxon>unclassified sequences</taxon>
        <taxon>metagenomes</taxon>
        <taxon>ecological metagenomes</taxon>
    </lineage>
</organism>
<dbReference type="GO" id="GO:0008324">
    <property type="term" value="F:monoatomic cation transmembrane transporter activity"/>
    <property type="evidence" value="ECO:0007669"/>
    <property type="project" value="InterPro"/>
</dbReference>
<dbReference type="GO" id="GO:0006813">
    <property type="term" value="P:potassium ion transport"/>
    <property type="evidence" value="ECO:0007669"/>
    <property type="project" value="InterPro"/>
</dbReference>
<dbReference type="PANTHER" id="PTHR43833:SF9">
    <property type="entry name" value="POTASSIUM CHANNEL PROTEIN YUGO-RELATED"/>
    <property type="match status" value="1"/>
</dbReference>
<proteinExistence type="predicted"/>
<protein>
    <recommendedName>
        <fullName evidence="1">RCK C-terminal domain-containing protein</fullName>
    </recommendedName>
</protein>
<dbReference type="InterPro" id="IPR036721">
    <property type="entry name" value="RCK_C_sf"/>
</dbReference>
<dbReference type="Gene3D" id="3.30.70.1450">
    <property type="entry name" value="Regulator of K+ conductance, C-terminal domain"/>
    <property type="match status" value="1"/>
</dbReference>
<sequence length="124" mass="13253">ELRIVSRITHDRNLKAIHRAGADFVMSYASLGAEAVMSLVEGHELVILGEGVDLVTLGIPKSLVGKTLEESAIGSKTGLSAVGIKHQGQLVYNLHASLLLETTDELIVFGDVKQRAAFRKAFGS</sequence>
<dbReference type="SUPFAM" id="SSF116726">
    <property type="entry name" value="TrkA C-terminal domain-like"/>
    <property type="match status" value="1"/>
</dbReference>
<dbReference type="EMBL" id="UINC01034527">
    <property type="protein sequence ID" value="SVB25507.1"/>
    <property type="molecule type" value="Genomic_DNA"/>
</dbReference>
<feature type="non-terminal residue" evidence="2">
    <location>
        <position position="1"/>
    </location>
</feature>
<reference evidence="2" key="1">
    <citation type="submission" date="2018-05" db="EMBL/GenBank/DDBJ databases">
        <authorList>
            <person name="Lanie J.A."/>
            <person name="Ng W.-L."/>
            <person name="Kazmierczak K.M."/>
            <person name="Andrzejewski T.M."/>
            <person name="Davidsen T.M."/>
            <person name="Wayne K.J."/>
            <person name="Tettelin H."/>
            <person name="Glass J.I."/>
            <person name="Rusch D."/>
            <person name="Podicherti R."/>
            <person name="Tsui H.-C.T."/>
            <person name="Winkler M.E."/>
        </authorList>
    </citation>
    <scope>NUCLEOTIDE SEQUENCE</scope>
</reference>
<dbReference type="PANTHER" id="PTHR43833">
    <property type="entry name" value="POTASSIUM CHANNEL PROTEIN 2-RELATED-RELATED"/>
    <property type="match status" value="1"/>
</dbReference>
<dbReference type="InterPro" id="IPR050721">
    <property type="entry name" value="Trk_Ktr_HKT_K-transport"/>
</dbReference>
<dbReference type="AlphaFoldDB" id="A0A382CJK6"/>